<evidence type="ECO:0000256" key="10">
    <source>
        <dbReference type="SAM" id="Coils"/>
    </source>
</evidence>
<gene>
    <name evidence="14" type="ORF">OCTVUL_1B030344</name>
</gene>
<dbReference type="GO" id="GO:0000139">
    <property type="term" value="C:Golgi membrane"/>
    <property type="evidence" value="ECO:0007669"/>
    <property type="project" value="UniProtKB-SubCell"/>
</dbReference>
<accession>A0AA36AWE0</accession>
<evidence type="ECO:0000256" key="2">
    <source>
        <dbReference type="ARBA" id="ARBA00006415"/>
    </source>
</evidence>
<dbReference type="InterPro" id="IPR057476">
    <property type="entry name" value="Cux_N"/>
</dbReference>
<organism evidence="14 15">
    <name type="scientific">Octopus vulgaris</name>
    <name type="common">Common octopus</name>
    <dbReference type="NCBI Taxonomy" id="6645"/>
    <lineage>
        <taxon>Eukaryota</taxon>
        <taxon>Metazoa</taxon>
        <taxon>Spiralia</taxon>
        <taxon>Lophotrochozoa</taxon>
        <taxon>Mollusca</taxon>
        <taxon>Cephalopoda</taxon>
        <taxon>Coleoidea</taxon>
        <taxon>Octopodiformes</taxon>
        <taxon>Octopoda</taxon>
        <taxon>Incirrata</taxon>
        <taxon>Octopodidae</taxon>
        <taxon>Octopus</taxon>
    </lineage>
</organism>
<dbReference type="PANTHER" id="PTHR14043">
    <property type="entry name" value="CCAAT DISPLACEMENT PROTEIN-RELATED"/>
    <property type="match status" value="1"/>
</dbReference>
<keyword evidence="9 11" id="KW-0472">Membrane</keyword>
<keyword evidence="5 11" id="KW-0812">Transmembrane</keyword>
<keyword evidence="6 11" id="KW-1133">Transmembrane helix</keyword>
<feature type="coiled-coil region" evidence="10">
    <location>
        <begin position="515"/>
        <end position="542"/>
    </location>
</feature>
<dbReference type="GO" id="GO:0000977">
    <property type="term" value="F:RNA polymerase II transcription regulatory region sequence-specific DNA binding"/>
    <property type="evidence" value="ECO:0007669"/>
    <property type="project" value="TreeGrafter"/>
</dbReference>
<dbReference type="InterPro" id="IPR012955">
    <property type="entry name" value="CASP_C"/>
</dbReference>
<dbReference type="Proteomes" id="UP001162480">
    <property type="component" value="Chromosome 5"/>
</dbReference>
<evidence type="ECO:0000259" key="12">
    <source>
        <dbReference type="Pfam" id="PF08172"/>
    </source>
</evidence>
<dbReference type="GO" id="GO:0000981">
    <property type="term" value="F:DNA-binding transcription factor activity, RNA polymerase II-specific"/>
    <property type="evidence" value="ECO:0007669"/>
    <property type="project" value="TreeGrafter"/>
</dbReference>
<evidence type="ECO:0000256" key="4">
    <source>
        <dbReference type="ARBA" id="ARBA00022448"/>
    </source>
</evidence>
<comment type="similarity">
    <text evidence="2">Belongs to the CASP family.</text>
</comment>
<feature type="coiled-coil region" evidence="10">
    <location>
        <begin position="403"/>
        <end position="458"/>
    </location>
</feature>
<dbReference type="AlphaFoldDB" id="A0AA36AWE0"/>
<reference evidence="14" key="1">
    <citation type="submission" date="2023-08" db="EMBL/GenBank/DDBJ databases">
        <authorList>
            <person name="Alioto T."/>
            <person name="Alioto T."/>
            <person name="Gomez Garrido J."/>
        </authorList>
    </citation>
    <scope>NUCLEOTIDE SEQUENCE</scope>
</reference>
<comment type="subcellular location">
    <subcellularLocation>
        <location evidence="1">Golgi apparatus membrane</location>
        <topology evidence="1">Single-pass type IV membrane protein</topology>
    </subcellularLocation>
</comment>
<evidence type="ECO:0000256" key="3">
    <source>
        <dbReference type="ARBA" id="ARBA00018691"/>
    </source>
</evidence>
<feature type="coiled-coil region" evidence="10">
    <location>
        <begin position="112"/>
        <end position="267"/>
    </location>
</feature>
<evidence type="ECO:0000259" key="13">
    <source>
        <dbReference type="Pfam" id="PF25398"/>
    </source>
</evidence>
<keyword evidence="15" id="KW-1185">Reference proteome</keyword>
<evidence type="ECO:0000256" key="11">
    <source>
        <dbReference type="SAM" id="Phobius"/>
    </source>
</evidence>
<dbReference type="GO" id="GO:0006891">
    <property type="term" value="P:intra-Golgi vesicle-mediated transport"/>
    <property type="evidence" value="ECO:0007669"/>
    <property type="project" value="InterPro"/>
</dbReference>
<feature type="coiled-coil region" evidence="10">
    <location>
        <begin position="299"/>
        <end position="362"/>
    </location>
</feature>
<dbReference type="Pfam" id="PF25398">
    <property type="entry name" value="CUX1_N"/>
    <property type="match status" value="1"/>
</dbReference>
<keyword evidence="7" id="KW-0333">Golgi apparatus</keyword>
<protein>
    <recommendedName>
        <fullName evidence="3">Protein CASP</fullName>
    </recommendedName>
</protein>
<name>A0AA36AWE0_OCTVU</name>
<evidence type="ECO:0000256" key="6">
    <source>
        <dbReference type="ARBA" id="ARBA00022989"/>
    </source>
</evidence>
<keyword evidence="4" id="KW-0813">Transport</keyword>
<evidence type="ECO:0000256" key="5">
    <source>
        <dbReference type="ARBA" id="ARBA00022692"/>
    </source>
</evidence>
<evidence type="ECO:0000313" key="15">
    <source>
        <dbReference type="Proteomes" id="UP001162480"/>
    </source>
</evidence>
<feature type="transmembrane region" description="Helical" evidence="11">
    <location>
        <begin position="668"/>
        <end position="687"/>
    </location>
</feature>
<dbReference type="Pfam" id="PF08172">
    <property type="entry name" value="CASP_C"/>
    <property type="match status" value="1"/>
</dbReference>
<dbReference type="PANTHER" id="PTHR14043:SF2">
    <property type="entry name" value="HOMEOBOX PROTEIN CUT"/>
    <property type="match status" value="1"/>
</dbReference>
<dbReference type="GO" id="GO:0005634">
    <property type="term" value="C:nucleus"/>
    <property type="evidence" value="ECO:0007669"/>
    <property type="project" value="TreeGrafter"/>
</dbReference>
<sequence>MAANIQSMCQFWKDFDLTELQKNLDTTATVIANRQDESDASRKKLVDLSRDFKKNTPEDIRKVVAPLLRSFQSEIDNLSKRSKFGETAFLSIYRKLIDLPDPVPILEHAISIQKKAQKVQDFEIENKQLRETLTDYNHEFAEVKNQEVTIKQLREKLKEYEERMEATVEIRVKEKEKEIQKTFAEKERQLQETQLAVAKKLGEAEQKVSILRSNLESVQSELFDVKAKYDEATAAKSDETDMLMADLERANERAVAVERQIEQIKVQNQQQQMLISQNQDSLSLDKSEEMEQALDILKRSNLEVELSAKEKEISQLVDDVQRLQMSQTKLRESTSARINQLEEELNQKNTAYQELEEKLKLQGDYEEISRELTILKSIEFCKSSDEVSVPQSKSLELLLLEKNKSLQAETTQLKMANSELSKQYTKLQDSYKEAASTLTEQKTMISQLEEDLRSVNALSSMFRGAAEGVEAKPVTPTAEVMADFVKEMTPPVNGESDKSSLTAASSLLPIVQSQRERYRLRAQDLETQNLVLKQQVTLLQNETDKLRSDNVKLYEKIRFLQSYPSKSESHINVDETESQYSSQYEERLNPFNTFNRKERMKRYMNLKPYDKITLSMGRFIMGNKVARTVTFFYTIFLHCFVFLVLYKLAHTESCIINYDIFCDQHEDIGWTLLYIKFSIVTTGVLIPPGNKMVMDIKFFCLLVILYSTSGSNSFKIIQNETAWLGESLVLQTEEIPNLKRPAVWKYNNYKYECDRTCATGAYTVTQDGNISTLTIKNVSWEFSKWSFSDDELRVAHLKLDIKVKPTIEIVNETDCKYNVTAKCSLPVTRIECYLGKALQPFISNKTETCPDGKTYTSSATLEPPSGNLKCSFTIDSIFSAERTTEVNCRLSQSTISQSTPTTTKESSADGNTKQINCISIIIAVLIIIGVVDT</sequence>
<feature type="domain" description="CASP C-terminal" evidence="12">
    <location>
        <begin position="426"/>
        <end position="651"/>
    </location>
</feature>
<keyword evidence="8 10" id="KW-0175">Coiled coil</keyword>
<evidence type="ECO:0000256" key="1">
    <source>
        <dbReference type="ARBA" id="ARBA00004409"/>
    </source>
</evidence>
<proteinExistence type="inferred from homology"/>
<evidence type="ECO:0000256" key="7">
    <source>
        <dbReference type="ARBA" id="ARBA00023034"/>
    </source>
</evidence>
<evidence type="ECO:0000256" key="8">
    <source>
        <dbReference type="ARBA" id="ARBA00023054"/>
    </source>
</evidence>
<evidence type="ECO:0000313" key="14">
    <source>
        <dbReference type="EMBL" id="CAI9723550.1"/>
    </source>
</evidence>
<dbReference type="EMBL" id="OX597818">
    <property type="protein sequence ID" value="CAI9723550.1"/>
    <property type="molecule type" value="Genomic_DNA"/>
</dbReference>
<evidence type="ECO:0000256" key="9">
    <source>
        <dbReference type="ARBA" id="ARBA00023136"/>
    </source>
</evidence>
<feature type="transmembrane region" description="Helical" evidence="11">
    <location>
        <begin position="625"/>
        <end position="648"/>
    </location>
</feature>
<feature type="domain" description="Cux N-terminal" evidence="13">
    <location>
        <begin position="3"/>
        <end position="112"/>
    </location>
</feature>